<keyword evidence="2" id="KW-1185">Reference proteome</keyword>
<proteinExistence type="predicted"/>
<dbReference type="Proteomes" id="UP000190989">
    <property type="component" value="Unassembled WGS sequence"/>
</dbReference>
<dbReference type="RefSeq" id="WP_079731407.1">
    <property type="nucleotide sequence ID" value="NZ_FVZE01000007.1"/>
</dbReference>
<organism evidence="1 2">
    <name type="scientific">Novosphingobium mathurense</name>
    <dbReference type="NCBI Taxonomy" id="428990"/>
    <lineage>
        <taxon>Bacteria</taxon>
        <taxon>Pseudomonadati</taxon>
        <taxon>Pseudomonadota</taxon>
        <taxon>Alphaproteobacteria</taxon>
        <taxon>Sphingomonadales</taxon>
        <taxon>Sphingomonadaceae</taxon>
        <taxon>Novosphingobium</taxon>
    </lineage>
</organism>
<evidence type="ECO:0000313" key="1">
    <source>
        <dbReference type="EMBL" id="SLK07742.1"/>
    </source>
</evidence>
<dbReference type="EMBL" id="FVZE01000007">
    <property type="protein sequence ID" value="SLK07742.1"/>
    <property type="molecule type" value="Genomic_DNA"/>
</dbReference>
<accession>A0A1U6IIF5</accession>
<sequence>MTLTLVPIDHGELCHGWAWTVDDEDVLADRVARIVLGQYRHVAKILSGVGVPGPAANAEQANAAIKQLTLAEGSDPWHRDGWLFQAISWIAAHQQPSASLTRMPHIRKADKGFDGLQLELNETGTAITAVVVFEDKATDNARDTIRDDVWPGIVALEKGERLNELSQEVSGMLDARSAVDPEFDLDSAIANTLWHDARRYRVSITIGDTHNDASARAKLFKGFDDSAPGAAARRRADTIYLPALRNWMAGFSARVIIKIKAIADV</sequence>
<reference evidence="2" key="1">
    <citation type="submission" date="2017-02" db="EMBL/GenBank/DDBJ databases">
        <authorList>
            <person name="Varghese N."/>
            <person name="Submissions S."/>
        </authorList>
    </citation>
    <scope>NUCLEOTIDE SEQUENCE [LARGE SCALE GENOMIC DNA]</scope>
    <source>
        <strain evidence="2">SM117</strain>
    </source>
</reference>
<name>A0A1U6IIF5_9SPHN</name>
<evidence type="ECO:0000313" key="2">
    <source>
        <dbReference type="Proteomes" id="UP000190989"/>
    </source>
</evidence>
<protein>
    <recommendedName>
        <fullName evidence="3">Anti-bacteriophage protein A/HamA C-terminal domain-containing protein</fullName>
    </recommendedName>
</protein>
<evidence type="ECO:0008006" key="3">
    <source>
        <dbReference type="Google" id="ProtNLM"/>
    </source>
</evidence>
<dbReference type="AlphaFoldDB" id="A0A1U6IIF5"/>
<gene>
    <name evidence="1" type="ORF">SAMN06295987_10739</name>
</gene>